<evidence type="ECO:0000259" key="1">
    <source>
        <dbReference type="PROSITE" id="PS50164"/>
    </source>
</evidence>
<sequence length="140" mass="16307">MEEKSEKHFFVYLLVSSSGSTYVGATVDLNRRLRQHNKEIKGGAHATSAKVKKGEVWERACHVSNFPDWQAALQFEWKWKQVSRKKSFQLLPLERRIIALKEILKMDKPTSKAKCFCEWDIPPQVILETPDAKLFYINNI</sequence>
<dbReference type="SMART" id="SM00465">
    <property type="entry name" value="GIYc"/>
    <property type="match status" value="1"/>
</dbReference>
<evidence type="ECO:0000313" key="2">
    <source>
        <dbReference type="EMBL" id="QHT93887.1"/>
    </source>
</evidence>
<dbReference type="SUPFAM" id="SSF82771">
    <property type="entry name" value="GIY-YIG endonuclease"/>
    <property type="match status" value="1"/>
</dbReference>
<dbReference type="PANTHER" id="PTHR20208">
    <property type="entry name" value="STRUCTURE-SPECIFIC ENDONUCLEASE SUBUNIT SLX1"/>
    <property type="match status" value="1"/>
</dbReference>
<dbReference type="InterPro" id="IPR050381">
    <property type="entry name" value="SLX1_endonuclease"/>
</dbReference>
<dbReference type="Gene3D" id="3.40.1440.10">
    <property type="entry name" value="GIY-YIG endonuclease"/>
    <property type="match status" value="1"/>
</dbReference>
<dbReference type="InterPro" id="IPR000305">
    <property type="entry name" value="GIY-YIG_endonuc"/>
</dbReference>
<dbReference type="Pfam" id="PF01541">
    <property type="entry name" value="GIY-YIG"/>
    <property type="match status" value="1"/>
</dbReference>
<feature type="domain" description="GIY-YIG" evidence="1">
    <location>
        <begin position="7"/>
        <end position="90"/>
    </location>
</feature>
<dbReference type="PROSITE" id="PS50164">
    <property type="entry name" value="GIY_YIG"/>
    <property type="match status" value="1"/>
</dbReference>
<name>A0A6C0IPT1_9ZZZZ</name>
<dbReference type="InterPro" id="IPR035901">
    <property type="entry name" value="GIY-YIG_endonuc_sf"/>
</dbReference>
<accession>A0A6C0IPT1</accession>
<dbReference type="AlphaFoldDB" id="A0A6C0IPT1"/>
<reference evidence="2" key="1">
    <citation type="journal article" date="2020" name="Nature">
        <title>Giant virus diversity and host interactions through global metagenomics.</title>
        <authorList>
            <person name="Schulz F."/>
            <person name="Roux S."/>
            <person name="Paez-Espino D."/>
            <person name="Jungbluth S."/>
            <person name="Walsh D.A."/>
            <person name="Denef V.J."/>
            <person name="McMahon K.D."/>
            <person name="Konstantinidis K.T."/>
            <person name="Eloe-Fadrosh E.A."/>
            <person name="Kyrpides N.C."/>
            <person name="Woyke T."/>
        </authorList>
    </citation>
    <scope>NUCLEOTIDE SEQUENCE</scope>
    <source>
        <strain evidence="2">GVMAG-M-3300024258-14</strain>
    </source>
</reference>
<organism evidence="2">
    <name type="scientific">viral metagenome</name>
    <dbReference type="NCBI Taxonomy" id="1070528"/>
    <lineage>
        <taxon>unclassified sequences</taxon>
        <taxon>metagenomes</taxon>
        <taxon>organismal metagenomes</taxon>
    </lineage>
</organism>
<protein>
    <recommendedName>
        <fullName evidence="1">GIY-YIG domain-containing protein</fullName>
    </recommendedName>
</protein>
<proteinExistence type="predicted"/>
<dbReference type="EMBL" id="MN740211">
    <property type="protein sequence ID" value="QHT93887.1"/>
    <property type="molecule type" value="Genomic_DNA"/>
</dbReference>
<dbReference type="PANTHER" id="PTHR20208:SF13">
    <property type="entry name" value="STRUCTURE-SPECIFIC ENDONUCLEASE SUBUNIT SLX1"/>
    <property type="match status" value="1"/>
</dbReference>